<name>V2X1G0_MONRO</name>
<evidence type="ECO:0000256" key="2">
    <source>
        <dbReference type="ARBA" id="ARBA00022771"/>
    </source>
</evidence>
<proteinExistence type="predicted"/>
<gene>
    <name evidence="6" type="ORF">Moror_16598</name>
</gene>
<evidence type="ECO:0000313" key="7">
    <source>
        <dbReference type="Proteomes" id="UP000017559"/>
    </source>
</evidence>
<evidence type="ECO:0000256" key="4">
    <source>
        <dbReference type="PROSITE-ProRule" id="PRU00134"/>
    </source>
</evidence>
<dbReference type="Pfam" id="PF01753">
    <property type="entry name" value="zf-MYND"/>
    <property type="match status" value="1"/>
</dbReference>
<evidence type="ECO:0000256" key="1">
    <source>
        <dbReference type="ARBA" id="ARBA00022723"/>
    </source>
</evidence>
<dbReference type="InterPro" id="IPR002893">
    <property type="entry name" value="Znf_MYND"/>
</dbReference>
<keyword evidence="7" id="KW-1185">Reference proteome</keyword>
<dbReference type="PROSITE" id="PS01360">
    <property type="entry name" value="ZF_MYND_1"/>
    <property type="match status" value="1"/>
</dbReference>
<dbReference type="AlphaFoldDB" id="V2X1G0"/>
<dbReference type="SUPFAM" id="SSF144232">
    <property type="entry name" value="HIT/MYND zinc finger-like"/>
    <property type="match status" value="1"/>
</dbReference>
<organism evidence="6 7">
    <name type="scientific">Moniliophthora roreri (strain MCA 2997)</name>
    <name type="common">Cocoa frosty pod rot fungus</name>
    <name type="synonym">Crinipellis roreri</name>
    <dbReference type="NCBI Taxonomy" id="1381753"/>
    <lineage>
        <taxon>Eukaryota</taxon>
        <taxon>Fungi</taxon>
        <taxon>Dikarya</taxon>
        <taxon>Basidiomycota</taxon>
        <taxon>Agaricomycotina</taxon>
        <taxon>Agaricomycetes</taxon>
        <taxon>Agaricomycetidae</taxon>
        <taxon>Agaricales</taxon>
        <taxon>Marasmiineae</taxon>
        <taxon>Marasmiaceae</taxon>
        <taxon>Moniliophthora</taxon>
    </lineage>
</organism>
<accession>V2X1G0</accession>
<dbReference type="Proteomes" id="UP000017559">
    <property type="component" value="Unassembled WGS sequence"/>
</dbReference>
<dbReference type="Gene3D" id="6.10.140.2220">
    <property type="match status" value="1"/>
</dbReference>
<keyword evidence="3" id="KW-0862">Zinc</keyword>
<protein>
    <recommendedName>
        <fullName evidence="5">MYND-type domain-containing protein</fullName>
    </recommendedName>
</protein>
<reference evidence="6 7" key="1">
    <citation type="journal article" date="2014" name="BMC Genomics">
        <title>Genome and secretome analysis of the hemibiotrophic fungal pathogen, Moniliophthora roreri, which causes frosty pod rot disease of cacao: mechanisms of the biotrophic and necrotrophic phases.</title>
        <authorList>
            <person name="Meinhardt L.W."/>
            <person name="Costa G.G.L."/>
            <person name="Thomazella D.P.T."/>
            <person name="Teixeira P.J.P.L."/>
            <person name="Carazzolle M.F."/>
            <person name="Schuster S.C."/>
            <person name="Carlson J.E."/>
            <person name="Guiltinan M.J."/>
            <person name="Mieczkowski P."/>
            <person name="Farmer A."/>
            <person name="Ramaraj T."/>
            <person name="Crozier J."/>
            <person name="Davis R.E."/>
            <person name="Shao J."/>
            <person name="Melnick R.L."/>
            <person name="Pereira G.A.G."/>
            <person name="Bailey B.A."/>
        </authorList>
    </citation>
    <scope>NUCLEOTIDE SEQUENCE [LARGE SCALE GENOMIC DNA]</scope>
    <source>
        <strain evidence="6 7">MCA 2997</strain>
    </source>
</reference>
<keyword evidence="1" id="KW-0479">Metal-binding</keyword>
<dbReference type="GO" id="GO:0008270">
    <property type="term" value="F:zinc ion binding"/>
    <property type="evidence" value="ECO:0007669"/>
    <property type="project" value="UniProtKB-KW"/>
</dbReference>
<dbReference type="HOGENOM" id="CLU_027660_0_0_1"/>
<dbReference type="OrthoDB" id="2858222at2759"/>
<dbReference type="EMBL" id="AWSO01000949">
    <property type="protein sequence ID" value="ESK86280.1"/>
    <property type="molecule type" value="Genomic_DNA"/>
</dbReference>
<comment type="caution">
    <text evidence="6">The sequence shown here is derived from an EMBL/GenBank/DDBJ whole genome shotgun (WGS) entry which is preliminary data.</text>
</comment>
<dbReference type="KEGG" id="mrr:Moror_16598"/>
<evidence type="ECO:0000313" key="6">
    <source>
        <dbReference type="EMBL" id="ESK86280.1"/>
    </source>
</evidence>
<feature type="domain" description="MYND-type" evidence="5">
    <location>
        <begin position="395"/>
        <end position="444"/>
    </location>
</feature>
<keyword evidence="2 4" id="KW-0863">Zinc-finger</keyword>
<evidence type="ECO:0000259" key="5">
    <source>
        <dbReference type="PROSITE" id="PS50865"/>
    </source>
</evidence>
<evidence type="ECO:0000256" key="3">
    <source>
        <dbReference type="ARBA" id="ARBA00022833"/>
    </source>
</evidence>
<sequence>MRDSQIALDKLGQRVEESPEILPKILPVLFHHLESTPPSSFRANGKVRLAHAALRALYRATITDPEISDRSVRMRIGDNWATVWTWLSFMISYILLENSTSLEDLTFREDVEFTCAELTDRFLRIPDLCRFMLNTENFIELVTYFRLLDIQLSSDSLSCLNNIFRTLQRSANDWSCWQQRCLKVLDSRPSDAVNAFLGSIMRISTSPEEIEVATLSSNLLMIIHFTTLSPKLHLAFVRHRSVAWMACLMYRLVLAPYESSGAVIGFMKGCISYIRSTIQSHGYRCVVEALENGILTSMLKAKEYMIRDKESRLTVAGDQYLQDQCVGLLRIIGCYSAYGVVLKALKKAIGKAEKEKWYVQVVRGLPMPVKEAWILIENIKILRMDDKMKWRSGGFNICANESCPSPRKDYFGPMYRCSGCLVSIYCSRECQRTCWKEGSHRSFCKVAESIRREGRHSIYGSADQLDTRQSAFQMWEMQVDSQRQVELISSASPVTHAIKLDYRDIPIKVGLLTLEECKTEDQGDYPPKDWEYYMNGGHIQDFGADGILVYAIFPHGGSRRYSLLKFFPRE</sequence>
<dbReference type="PROSITE" id="PS50865">
    <property type="entry name" value="ZF_MYND_2"/>
    <property type="match status" value="1"/>
</dbReference>